<comment type="caution">
    <text evidence="2">The sequence shown here is derived from an EMBL/GenBank/DDBJ whole genome shotgun (WGS) entry which is preliminary data.</text>
</comment>
<protein>
    <submittedName>
        <fullName evidence="2">Uncharacterized protein</fullName>
    </submittedName>
</protein>
<evidence type="ECO:0000256" key="1">
    <source>
        <dbReference type="SAM" id="Phobius"/>
    </source>
</evidence>
<dbReference type="AlphaFoldDB" id="A0A369L633"/>
<keyword evidence="1" id="KW-0812">Transmembrane</keyword>
<sequence>MITTEIISFATVLFTAVCVASLISILYAWGLRMWADGSVDAQGNAHLMHRVISVICFTACVSIVLFALWLMIPMFH</sequence>
<evidence type="ECO:0000313" key="3">
    <source>
        <dbReference type="Proteomes" id="UP000253792"/>
    </source>
</evidence>
<dbReference type="EMBL" id="PPTP01000007">
    <property type="protein sequence ID" value="RDB54794.1"/>
    <property type="molecule type" value="Genomic_DNA"/>
</dbReference>
<dbReference type="RefSeq" id="WP_114621036.1">
    <property type="nucleotide sequence ID" value="NZ_CALLUE010000245.1"/>
</dbReference>
<organism evidence="2 3">
    <name type="scientific">Senegalimassilia anaerobia</name>
    <dbReference type="NCBI Taxonomy" id="1473216"/>
    <lineage>
        <taxon>Bacteria</taxon>
        <taxon>Bacillati</taxon>
        <taxon>Actinomycetota</taxon>
        <taxon>Coriobacteriia</taxon>
        <taxon>Coriobacteriales</taxon>
        <taxon>Coriobacteriaceae</taxon>
        <taxon>Senegalimassilia</taxon>
    </lineage>
</organism>
<keyword evidence="3" id="KW-1185">Reference proteome</keyword>
<feature type="transmembrane region" description="Helical" evidence="1">
    <location>
        <begin position="6"/>
        <end position="30"/>
    </location>
</feature>
<dbReference type="Proteomes" id="UP000253792">
    <property type="component" value="Unassembled WGS sequence"/>
</dbReference>
<evidence type="ECO:0000313" key="2">
    <source>
        <dbReference type="EMBL" id="RDB54794.1"/>
    </source>
</evidence>
<reference evidence="2 3" key="1">
    <citation type="journal article" date="2018" name="Elife">
        <title>Discovery and characterization of a prevalent human gut bacterial enzyme sufficient for the inactivation of a family of plant toxins.</title>
        <authorList>
            <person name="Koppel N."/>
            <person name="Bisanz J.E."/>
            <person name="Pandelia M.E."/>
            <person name="Turnbaugh P.J."/>
            <person name="Balskus E.P."/>
        </authorList>
    </citation>
    <scope>NUCLEOTIDE SEQUENCE [LARGE SCALE GENOMIC DNA]</scope>
    <source>
        <strain evidence="3">anaerobia AP69FAA</strain>
    </source>
</reference>
<proteinExistence type="predicted"/>
<accession>A0A369L633</accession>
<feature type="transmembrane region" description="Helical" evidence="1">
    <location>
        <begin position="51"/>
        <end position="72"/>
    </location>
</feature>
<gene>
    <name evidence="2" type="ORF">C1880_08060</name>
</gene>
<dbReference type="OrthoDB" id="3177419at2"/>
<keyword evidence="1" id="KW-0472">Membrane</keyword>
<name>A0A369L633_9ACTN</name>
<keyword evidence="1" id="KW-1133">Transmembrane helix</keyword>